<organism evidence="2 3">
    <name type="scientific">Folsomia candida</name>
    <name type="common">Springtail</name>
    <dbReference type="NCBI Taxonomy" id="158441"/>
    <lineage>
        <taxon>Eukaryota</taxon>
        <taxon>Metazoa</taxon>
        <taxon>Ecdysozoa</taxon>
        <taxon>Arthropoda</taxon>
        <taxon>Hexapoda</taxon>
        <taxon>Collembola</taxon>
        <taxon>Entomobryomorpha</taxon>
        <taxon>Isotomoidea</taxon>
        <taxon>Isotomidae</taxon>
        <taxon>Proisotominae</taxon>
        <taxon>Folsomia</taxon>
    </lineage>
</organism>
<protein>
    <submittedName>
        <fullName evidence="2">Cadherin EGF LAG seven-pass G-type receptor 3</fullName>
    </submittedName>
</protein>
<name>A0A226DSE0_FOLCA</name>
<proteinExistence type="predicted"/>
<comment type="caution">
    <text evidence="2">The sequence shown here is derived from an EMBL/GenBank/DDBJ whole genome shotgun (WGS) entry which is preliminary data.</text>
</comment>
<keyword evidence="2" id="KW-0675">Receptor</keyword>
<evidence type="ECO:0000256" key="1">
    <source>
        <dbReference type="SAM" id="SignalP"/>
    </source>
</evidence>
<reference evidence="2 3" key="1">
    <citation type="submission" date="2015-12" db="EMBL/GenBank/DDBJ databases">
        <title>The genome of Folsomia candida.</title>
        <authorList>
            <person name="Faddeeva A."/>
            <person name="Derks M.F."/>
            <person name="Anvar Y."/>
            <person name="Smit S."/>
            <person name="Van Straalen N."/>
            <person name="Roelofs D."/>
        </authorList>
    </citation>
    <scope>NUCLEOTIDE SEQUENCE [LARGE SCALE GENOMIC DNA]</scope>
    <source>
        <strain evidence="2 3">VU population</strain>
        <tissue evidence="2">Whole body</tissue>
    </source>
</reference>
<accession>A0A226DSE0</accession>
<keyword evidence="1" id="KW-0732">Signal</keyword>
<sequence>MAVLLVHLELLILSSLLSLAVQPSLAYLQYGQACKATVPYNRNEDCDRSALLSCQNGFCACHTNVTDAFYHPTSKKCIILLGTRCDPNFYHTTTRGCVAGSCNQVTKICSCLPGRAASYEGLSCSKLIDETCSSDAECGYRQTLMKCVAGQCSCPNSLDNYFDRDAAICRVHTGSTCRPGGYLSCDSEAECVPVPKLDKVSWCQCNAKYPTATKQTSIRGLDSPHYGQAPCVKVVQFGEQCSSHQPNYATATRLVCDINAQLMCKNEKCICQFRTGLQWDNEKKSCVSGLLGQCFIPTYGNSTKVTYSQSNKYWQPPRKLNMIGYNF</sequence>
<evidence type="ECO:0000313" key="2">
    <source>
        <dbReference type="EMBL" id="OXA47587.1"/>
    </source>
</evidence>
<keyword evidence="3" id="KW-1185">Reference proteome</keyword>
<dbReference type="AlphaFoldDB" id="A0A226DSE0"/>
<evidence type="ECO:0000313" key="3">
    <source>
        <dbReference type="Proteomes" id="UP000198287"/>
    </source>
</evidence>
<dbReference type="EMBL" id="LNIX01000013">
    <property type="protein sequence ID" value="OXA47587.1"/>
    <property type="molecule type" value="Genomic_DNA"/>
</dbReference>
<feature type="chain" id="PRO_5013325145" evidence="1">
    <location>
        <begin position="27"/>
        <end position="327"/>
    </location>
</feature>
<gene>
    <name evidence="2" type="ORF">Fcan01_17536</name>
</gene>
<dbReference type="Proteomes" id="UP000198287">
    <property type="component" value="Unassembled WGS sequence"/>
</dbReference>
<feature type="signal peptide" evidence="1">
    <location>
        <begin position="1"/>
        <end position="26"/>
    </location>
</feature>